<dbReference type="EMBL" id="MWPS01000022">
    <property type="protein sequence ID" value="OPG16054.1"/>
    <property type="molecule type" value="Genomic_DNA"/>
</dbReference>
<proteinExistence type="predicted"/>
<accession>A0A1V4ETF2</accession>
<evidence type="ECO:0008006" key="3">
    <source>
        <dbReference type="Google" id="ProtNLM"/>
    </source>
</evidence>
<evidence type="ECO:0000313" key="2">
    <source>
        <dbReference type="Proteomes" id="UP000190229"/>
    </source>
</evidence>
<evidence type="ECO:0000313" key="1">
    <source>
        <dbReference type="EMBL" id="OPG16054.1"/>
    </source>
</evidence>
<organism evidence="1 2">
    <name type="scientific">Ferroacidibacillus organovorans</name>
    <dbReference type="NCBI Taxonomy" id="1765683"/>
    <lineage>
        <taxon>Bacteria</taxon>
        <taxon>Bacillati</taxon>
        <taxon>Bacillota</taxon>
        <taxon>Bacilli</taxon>
        <taxon>Bacillales</taxon>
        <taxon>Alicyclobacillaceae</taxon>
        <taxon>Ferroacidibacillus</taxon>
    </lineage>
</organism>
<dbReference type="Proteomes" id="UP000190229">
    <property type="component" value="Unassembled WGS sequence"/>
</dbReference>
<dbReference type="AlphaFoldDB" id="A0A1V4ETF2"/>
<sequence>MLTPRNNEQEVLLALYRYTMLTVDQLCALLHDQPDSMYQTFGKMRKRNWVQPMRLAFLRHNVKGWVLTKEGLPFAFGLTKGTRVGLLRQQGNPPG</sequence>
<gene>
    <name evidence="1" type="ORF">B2M26_08380</name>
</gene>
<comment type="caution">
    <text evidence="1">The sequence shown here is derived from an EMBL/GenBank/DDBJ whole genome shotgun (WGS) entry which is preliminary data.</text>
</comment>
<name>A0A1V4ETF2_9BACL</name>
<keyword evidence="2" id="KW-1185">Reference proteome</keyword>
<reference evidence="1 2" key="1">
    <citation type="submission" date="2017-02" db="EMBL/GenBank/DDBJ databases">
        <title>Draft genome of Acidibacillus ferrooxidans Huett2.</title>
        <authorList>
            <person name="Schopf S."/>
        </authorList>
    </citation>
    <scope>NUCLEOTIDE SEQUENCE [LARGE SCALE GENOMIC DNA]</scope>
    <source>
        <strain evidence="1 2">Huett2</strain>
    </source>
</reference>
<protein>
    <recommendedName>
        <fullName evidence="3">Antirepressor protein C-terminal domain-containing protein</fullName>
    </recommendedName>
</protein>
<dbReference type="RefSeq" id="WP_079290627.1">
    <property type="nucleotide sequence ID" value="NZ_MWPS01000022.1"/>
</dbReference>